<keyword evidence="3" id="KW-1185">Reference proteome</keyword>
<dbReference type="InterPro" id="IPR035069">
    <property type="entry name" value="TTHA1013/TTHA0281-like"/>
</dbReference>
<comment type="caution">
    <text evidence="2">The sequence shown here is derived from an EMBL/GenBank/DDBJ whole genome shotgun (WGS) entry which is preliminary data.</text>
</comment>
<dbReference type="Proteomes" id="UP000432089">
    <property type="component" value="Unassembled WGS sequence"/>
</dbReference>
<feature type="domain" description="HicB-like antitoxin of toxin-antitoxin system" evidence="1">
    <location>
        <begin position="7"/>
        <end position="127"/>
    </location>
</feature>
<accession>A0A7V7TXS8</accession>
<organism evidence="2 3">
    <name type="scientific">Plantimonas leprariae</name>
    <dbReference type="NCBI Taxonomy" id="2615207"/>
    <lineage>
        <taxon>Bacteria</taxon>
        <taxon>Pseudomonadati</taxon>
        <taxon>Pseudomonadota</taxon>
        <taxon>Alphaproteobacteria</taxon>
        <taxon>Hyphomicrobiales</taxon>
        <taxon>Aurantimonadaceae</taxon>
        <taxon>Plantimonas</taxon>
    </lineage>
</organism>
<dbReference type="SUPFAM" id="SSF143100">
    <property type="entry name" value="TTHA1013/TTHA0281-like"/>
    <property type="match status" value="1"/>
</dbReference>
<protein>
    <submittedName>
        <fullName evidence="2">Ribbon-helix-helix protein, CopG family</fullName>
    </submittedName>
</protein>
<evidence type="ECO:0000313" key="2">
    <source>
        <dbReference type="EMBL" id="KAB0681321.1"/>
    </source>
</evidence>
<sequence>MVDVVALIHGKAGAYGISFPDFPGVASGGDTIADTLARGREALAFHVEGLFEEGIAVPAVRSFEAVSTDPEHAEAFGDAAIVAALEVDLPGRSKPYTISMDERLMGRIDARAKAAGESRSGFLAAAARRRLAEEA</sequence>
<dbReference type="Gene3D" id="3.30.160.250">
    <property type="match status" value="1"/>
</dbReference>
<dbReference type="EMBL" id="VZDO01000003">
    <property type="protein sequence ID" value="KAB0681321.1"/>
    <property type="molecule type" value="Genomic_DNA"/>
</dbReference>
<dbReference type="AlphaFoldDB" id="A0A7V7TXS8"/>
<proteinExistence type="predicted"/>
<reference evidence="2 3" key="1">
    <citation type="submission" date="2019-09" db="EMBL/GenBank/DDBJ databases">
        <title>YIM 132180 draft genome.</title>
        <authorList>
            <person name="Zhang K."/>
        </authorList>
    </citation>
    <scope>NUCLEOTIDE SEQUENCE [LARGE SCALE GENOMIC DNA]</scope>
    <source>
        <strain evidence="2 3">YIM 132180</strain>
    </source>
</reference>
<evidence type="ECO:0000259" key="1">
    <source>
        <dbReference type="Pfam" id="PF15919"/>
    </source>
</evidence>
<gene>
    <name evidence="2" type="ORF">F6X38_05385</name>
</gene>
<dbReference type="Pfam" id="PF15919">
    <property type="entry name" value="HicB_lk_antitox"/>
    <property type="match status" value="1"/>
</dbReference>
<evidence type="ECO:0000313" key="3">
    <source>
        <dbReference type="Proteomes" id="UP000432089"/>
    </source>
</evidence>
<dbReference type="InterPro" id="IPR031807">
    <property type="entry name" value="HicB-like"/>
</dbReference>
<name>A0A7V7TXS8_9HYPH</name>